<comment type="caution">
    <text evidence="1">The sequence shown here is derived from an EMBL/GenBank/DDBJ whole genome shotgun (WGS) entry which is preliminary data.</text>
</comment>
<accession>G9XPM5</accession>
<dbReference type="AlphaFoldDB" id="G9XPM5"/>
<sequence length="84" mass="9407">MFTHFAAQKSLQNGIDLILLARCNCKNKGSSQWYGKILFQCVCHVSRFRFSSLEFSGMIDREFGCKGLGGQSLVKNNTKSFYGG</sequence>
<organism evidence="1 2">
    <name type="scientific">Desulfitobacterium hafniense DP7</name>
    <dbReference type="NCBI Taxonomy" id="537010"/>
    <lineage>
        <taxon>Bacteria</taxon>
        <taxon>Bacillati</taxon>
        <taxon>Bacillota</taxon>
        <taxon>Clostridia</taxon>
        <taxon>Eubacteriales</taxon>
        <taxon>Desulfitobacteriaceae</taxon>
        <taxon>Desulfitobacterium</taxon>
    </lineage>
</organism>
<evidence type="ECO:0000313" key="1">
    <source>
        <dbReference type="EMBL" id="EHL06353.1"/>
    </source>
</evidence>
<gene>
    <name evidence="1" type="ORF">HMPREF0322_02921</name>
</gene>
<dbReference type="EMBL" id="AFZX01000075">
    <property type="protein sequence ID" value="EHL06353.1"/>
    <property type="molecule type" value="Genomic_DNA"/>
</dbReference>
<protein>
    <submittedName>
        <fullName evidence="1">Uncharacterized protein</fullName>
    </submittedName>
</protein>
<evidence type="ECO:0000313" key="2">
    <source>
        <dbReference type="Proteomes" id="UP000004416"/>
    </source>
</evidence>
<dbReference type="Proteomes" id="UP000004416">
    <property type="component" value="Unassembled WGS sequence"/>
</dbReference>
<dbReference type="HOGENOM" id="CLU_2522134_0_0_9"/>
<proteinExistence type="predicted"/>
<name>G9XPM5_DESHA</name>
<reference evidence="1 2" key="1">
    <citation type="submission" date="2011-08" db="EMBL/GenBank/DDBJ databases">
        <authorList>
            <person name="Weinstock G."/>
            <person name="Sodergren E."/>
            <person name="Clifton S."/>
            <person name="Fulton L."/>
            <person name="Fulton B."/>
            <person name="Courtney L."/>
            <person name="Fronick C."/>
            <person name="Harrison M."/>
            <person name="Strong C."/>
            <person name="Farmer C."/>
            <person name="Delahaunty K."/>
            <person name="Markovic C."/>
            <person name="Hall O."/>
            <person name="Minx P."/>
            <person name="Tomlinson C."/>
            <person name="Mitreva M."/>
            <person name="Hou S."/>
            <person name="Chen J."/>
            <person name="Wollam A."/>
            <person name="Pepin K.H."/>
            <person name="Johnson M."/>
            <person name="Bhonagiri V."/>
            <person name="Zhang X."/>
            <person name="Suruliraj S."/>
            <person name="Warren W."/>
            <person name="Chinwalla A."/>
            <person name="Mardis E.R."/>
            <person name="Wilson R.K."/>
        </authorList>
    </citation>
    <scope>NUCLEOTIDE SEQUENCE [LARGE SCALE GENOMIC DNA]</scope>
    <source>
        <strain evidence="1 2">DP7</strain>
    </source>
</reference>